<evidence type="ECO:0000313" key="2">
    <source>
        <dbReference type="Proteomes" id="UP000249949"/>
    </source>
</evidence>
<organism evidence="1 2">
    <name type="scientific">Candidatus Nitrosomarinus catalinensis</name>
    <dbReference type="NCBI Taxonomy" id="1898749"/>
    <lineage>
        <taxon>Archaea</taxon>
        <taxon>Nitrososphaerota</taxon>
        <taxon>Nitrososphaeria</taxon>
        <taxon>Nitrosopumilales</taxon>
        <taxon>Nitrosopumilaceae</taxon>
        <taxon>Candidatus Nitrosomarinus</taxon>
    </lineage>
</organism>
<dbReference type="AlphaFoldDB" id="A0A2Z2HK43"/>
<keyword evidence="2" id="KW-1185">Reference proteome</keyword>
<sequence>MKNNKELRSLKIELMKSLDGSNNGYFGLSLETLIDN</sequence>
<dbReference type="Proteomes" id="UP000249949">
    <property type="component" value="Chromosome"/>
</dbReference>
<accession>A0A2Z2HK43</accession>
<protein>
    <submittedName>
        <fullName evidence="1">Uncharacterized protein</fullName>
    </submittedName>
</protein>
<reference evidence="1 2" key="1">
    <citation type="journal article" date="2017" name="Environ. Microbiol.">
        <title>Genome and epigenome of a novel marine Thaumarchaeota strain suggest viral infection, phosphorothioation DNA modification and multiple restriction systems.</title>
        <authorList>
            <person name="Ahlgren N.A."/>
            <person name="Chen Y."/>
            <person name="Needham D.M."/>
            <person name="Parada A.E."/>
            <person name="Sachdeva R."/>
            <person name="Trinh V."/>
            <person name="Chen T."/>
            <person name="Fuhrman J.A."/>
        </authorList>
    </citation>
    <scope>NUCLEOTIDE SEQUENCE [LARGE SCALE GENOMIC DNA]</scope>
    <source>
        <strain evidence="1 2">SPOT01</strain>
    </source>
</reference>
<gene>
    <name evidence="1" type="ORF">NMSP_0773</name>
</gene>
<dbReference type="KEGG" id="nct:NMSP_0773"/>
<proteinExistence type="predicted"/>
<name>A0A2Z2HK43_9ARCH</name>
<evidence type="ECO:0000313" key="1">
    <source>
        <dbReference type="EMBL" id="ARS64393.1"/>
    </source>
</evidence>
<dbReference type="EMBL" id="CP021324">
    <property type="protein sequence ID" value="ARS64393.1"/>
    <property type="molecule type" value="Genomic_DNA"/>
</dbReference>